<dbReference type="GO" id="GO:0018580">
    <property type="term" value="F:nitronate monooxygenase activity"/>
    <property type="evidence" value="ECO:0007669"/>
    <property type="project" value="InterPro"/>
</dbReference>
<comment type="caution">
    <text evidence="4">The sequence shown here is derived from an EMBL/GenBank/DDBJ whole genome shotgun (WGS) entry which is preliminary data.</text>
</comment>
<dbReference type="Proteomes" id="UP000093962">
    <property type="component" value="Unassembled WGS sequence"/>
</dbReference>
<protein>
    <submittedName>
        <fullName evidence="4">Oxidoreductase</fullName>
    </submittedName>
</protein>
<dbReference type="RefSeq" id="WP_064858503.1">
    <property type="nucleotide sequence ID" value="NZ_JAPMJT010000001.1"/>
</dbReference>
<keyword evidence="2" id="KW-0288">FMN</keyword>
<reference evidence="4 5" key="1">
    <citation type="submission" date="2016-06" db="EMBL/GenBank/DDBJ databases">
        <authorList>
            <person name="Kjaerup R.B."/>
            <person name="Dalgaard T.S."/>
            <person name="Juul-Madsen H.R."/>
        </authorList>
    </citation>
    <scope>NUCLEOTIDE SEQUENCE [LARGE SCALE GENOMIC DNA]</scope>
    <source>
        <strain evidence="4 5">1199456.5</strain>
    </source>
</reference>
<dbReference type="Gene3D" id="3.20.20.70">
    <property type="entry name" value="Aldolase class I"/>
    <property type="match status" value="1"/>
</dbReference>
<keyword evidence="1" id="KW-0285">Flavoprotein</keyword>
<proteinExistence type="predicted"/>
<organism evidence="4 5">
    <name type="scientific">Mycolicibacterium mucogenicum</name>
    <name type="common">Mycobacterium mucogenicum</name>
    <dbReference type="NCBI Taxonomy" id="56689"/>
    <lineage>
        <taxon>Bacteria</taxon>
        <taxon>Bacillati</taxon>
        <taxon>Actinomycetota</taxon>
        <taxon>Actinomycetes</taxon>
        <taxon>Mycobacteriales</taxon>
        <taxon>Mycobacteriaceae</taxon>
        <taxon>Mycolicibacterium</taxon>
    </lineage>
</organism>
<sequence>MITTRLTSRFGLSVPVVLAPMAKFADGRLAAAVTKAGGLGLLGAGYDDAAWLNAQFATAGDTRIGVGFIAWKLAERPELLDAVLAHNPAAVALSFGDPTPFASKIRNANVPLFNQVNDLEEARRGVDIGADVLIAQGGEAGGHGKGIRSTFTLVPEVADLVADRAPDTLVLAAGGIADGRGLAAALSLGADGALVGSRLWAVQESPVNPVARERAIAAGSDDTIRSTVFDIVRGYPWPRGYGGRALRNDFVSRWYGTEDALRANLAELQRDYRAAVEASDFDTAEVHIGEGVGMIHDNPTAAEVLARMARESATIFGRLSEAAK</sequence>
<evidence type="ECO:0000256" key="3">
    <source>
        <dbReference type="ARBA" id="ARBA00023002"/>
    </source>
</evidence>
<evidence type="ECO:0000313" key="5">
    <source>
        <dbReference type="Proteomes" id="UP000093962"/>
    </source>
</evidence>
<evidence type="ECO:0000313" key="4">
    <source>
        <dbReference type="EMBL" id="OBA88329.1"/>
    </source>
</evidence>
<dbReference type="OrthoDB" id="9778912at2"/>
<accession>A0A1A0MS49</accession>
<dbReference type="AlphaFoldDB" id="A0A1A0MS49"/>
<dbReference type="CDD" id="cd04730">
    <property type="entry name" value="NPD_like"/>
    <property type="match status" value="1"/>
</dbReference>
<keyword evidence="3" id="KW-0560">Oxidoreductase</keyword>
<dbReference type="PANTHER" id="PTHR32332:SF31">
    <property type="entry name" value="2-NITROPROPANE DIOXYGENASE FAMILY, PUTATIVE (AFU_ORTHOLOGUE AFUA_2G09850)-RELATED"/>
    <property type="match status" value="1"/>
</dbReference>
<name>A0A1A0MS49_MYCMU</name>
<gene>
    <name evidence="4" type="ORF">A5642_17220</name>
</gene>
<evidence type="ECO:0000256" key="2">
    <source>
        <dbReference type="ARBA" id="ARBA00022643"/>
    </source>
</evidence>
<dbReference type="InterPro" id="IPR013785">
    <property type="entry name" value="Aldolase_TIM"/>
</dbReference>
<evidence type="ECO:0000256" key="1">
    <source>
        <dbReference type="ARBA" id="ARBA00022630"/>
    </source>
</evidence>
<dbReference type="EMBL" id="LZSF01000108">
    <property type="protein sequence ID" value="OBA88329.1"/>
    <property type="molecule type" value="Genomic_DNA"/>
</dbReference>
<dbReference type="SUPFAM" id="SSF51412">
    <property type="entry name" value="Inosine monophosphate dehydrogenase (IMPDH)"/>
    <property type="match status" value="1"/>
</dbReference>
<dbReference type="Pfam" id="PF03060">
    <property type="entry name" value="NMO"/>
    <property type="match status" value="1"/>
</dbReference>
<dbReference type="PANTHER" id="PTHR32332">
    <property type="entry name" value="2-NITROPROPANE DIOXYGENASE"/>
    <property type="match status" value="1"/>
</dbReference>
<dbReference type="InterPro" id="IPR004136">
    <property type="entry name" value="NMO"/>
</dbReference>